<proteinExistence type="inferred from homology"/>
<evidence type="ECO:0000256" key="2">
    <source>
        <dbReference type="ARBA" id="ARBA00004414"/>
    </source>
</evidence>
<dbReference type="GO" id="GO:0046872">
    <property type="term" value="F:metal ion binding"/>
    <property type="evidence" value="ECO:0007669"/>
    <property type="project" value="UniProtKB-KW"/>
</dbReference>
<comment type="subcellular location">
    <subcellularLocation>
        <location evidence="1">Endosome membrane</location>
        <topology evidence="1">Peripheral membrane protein</topology>
        <orientation evidence="1">Cytoplasmic side</orientation>
    </subcellularLocation>
    <subcellularLocation>
        <location evidence="2">Late endosome membrane</location>
    </subcellularLocation>
    <subcellularLocation>
        <location evidence="3">Lysosome membrane</location>
        <topology evidence="3">Peripheral membrane protein</topology>
        <orientation evidence="3">Cytoplasmic side</orientation>
    </subcellularLocation>
</comment>
<feature type="transmembrane region" description="Helical" evidence="8">
    <location>
        <begin position="126"/>
        <end position="147"/>
    </location>
</feature>
<dbReference type="PROSITE" id="PS51837">
    <property type="entry name" value="LITAF"/>
    <property type="match status" value="1"/>
</dbReference>
<dbReference type="GO" id="GO:0031902">
    <property type="term" value="C:late endosome membrane"/>
    <property type="evidence" value="ECO:0007669"/>
    <property type="project" value="UniProtKB-SubCell"/>
</dbReference>
<comment type="similarity">
    <text evidence="4">Belongs to the CDIP1/LITAF family.</text>
</comment>
<dbReference type="PANTHER" id="PTHR23292">
    <property type="entry name" value="LIPOPOLYSACCHARIDE-INDUCED TUMOR NECROSIS FACTOR-ALPHA FACTOR"/>
    <property type="match status" value="1"/>
</dbReference>
<dbReference type="Pfam" id="PF10601">
    <property type="entry name" value="zf-LITAF-like"/>
    <property type="match status" value="1"/>
</dbReference>
<comment type="caution">
    <text evidence="10">The sequence shown here is derived from an EMBL/GenBank/DDBJ whole genome shotgun (WGS) entry which is preliminary data.</text>
</comment>
<protein>
    <recommendedName>
        <fullName evidence="9">LITAF domain-containing protein</fullName>
    </recommendedName>
</protein>
<evidence type="ECO:0000256" key="6">
    <source>
        <dbReference type="ARBA" id="ARBA00022833"/>
    </source>
</evidence>
<dbReference type="EMBL" id="JBHFQA010000023">
    <property type="protein sequence ID" value="KAL2078170.1"/>
    <property type="molecule type" value="Genomic_DNA"/>
</dbReference>
<keyword evidence="8" id="KW-1133">Transmembrane helix</keyword>
<evidence type="ECO:0000313" key="10">
    <source>
        <dbReference type="EMBL" id="KAL2078170.1"/>
    </source>
</evidence>
<dbReference type="Proteomes" id="UP001591681">
    <property type="component" value="Unassembled WGS sequence"/>
</dbReference>
<keyword evidence="7 8" id="KW-0472">Membrane</keyword>
<gene>
    <name evidence="10" type="ORF">ACEWY4_025855</name>
</gene>
<keyword evidence="5" id="KW-0479">Metal-binding</keyword>
<keyword evidence="11" id="KW-1185">Reference proteome</keyword>
<evidence type="ECO:0000313" key="11">
    <source>
        <dbReference type="Proteomes" id="UP001591681"/>
    </source>
</evidence>
<evidence type="ECO:0000256" key="7">
    <source>
        <dbReference type="ARBA" id="ARBA00023136"/>
    </source>
</evidence>
<evidence type="ECO:0000256" key="5">
    <source>
        <dbReference type="ARBA" id="ARBA00022723"/>
    </source>
</evidence>
<sequence length="171" mass="19562">MSDTGGESELDPASKALWLIAFRRQHLQHRNNLLVKARDISLRAQPSDTAPPQDNINVEELEAIQAELEELSKREDMLRRSGSLQKDPQDVIPQDKLRRDSDWVKCDSCSLVVQTVVRHRVTNTTWFMCGIFSAVGCLFGCCLLPFLLNYFKDVSHYCPNCKAKIRNVPRF</sequence>
<evidence type="ECO:0000256" key="3">
    <source>
        <dbReference type="ARBA" id="ARBA00004630"/>
    </source>
</evidence>
<keyword evidence="8" id="KW-0812">Transmembrane</keyword>
<keyword evidence="6" id="KW-0862">Zinc</keyword>
<feature type="domain" description="LITAF" evidence="9">
    <location>
        <begin position="86"/>
        <end position="170"/>
    </location>
</feature>
<accession>A0ABD1IT45</accession>
<evidence type="ECO:0000256" key="4">
    <source>
        <dbReference type="ARBA" id="ARBA00005975"/>
    </source>
</evidence>
<evidence type="ECO:0000256" key="1">
    <source>
        <dbReference type="ARBA" id="ARBA00004125"/>
    </source>
</evidence>
<dbReference type="InterPro" id="IPR006629">
    <property type="entry name" value="LITAF"/>
</dbReference>
<reference evidence="10 11" key="1">
    <citation type="submission" date="2024-09" db="EMBL/GenBank/DDBJ databases">
        <title>A chromosome-level genome assembly of Gray's grenadier anchovy, Coilia grayii.</title>
        <authorList>
            <person name="Fu Z."/>
        </authorList>
    </citation>
    <scope>NUCLEOTIDE SEQUENCE [LARGE SCALE GENOMIC DNA]</scope>
    <source>
        <strain evidence="10">G4</strain>
        <tissue evidence="10">Muscle</tissue>
    </source>
</reference>
<dbReference type="AlphaFoldDB" id="A0ABD1IT45"/>
<evidence type="ECO:0000256" key="8">
    <source>
        <dbReference type="SAM" id="Phobius"/>
    </source>
</evidence>
<dbReference type="SMART" id="SM00714">
    <property type="entry name" value="LITAF"/>
    <property type="match status" value="1"/>
</dbReference>
<name>A0ABD1IT45_9TELE</name>
<organism evidence="10 11">
    <name type="scientific">Coilia grayii</name>
    <name type="common">Gray's grenadier anchovy</name>
    <dbReference type="NCBI Taxonomy" id="363190"/>
    <lineage>
        <taxon>Eukaryota</taxon>
        <taxon>Metazoa</taxon>
        <taxon>Chordata</taxon>
        <taxon>Craniata</taxon>
        <taxon>Vertebrata</taxon>
        <taxon>Euteleostomi</taxon>
        <taxon>Actinopterygii</taxon>
        <taxon>Neopterygii</taxon>
        <taxon>Teleostei</taxon>
        <taxon>Clupei</taxon>
        <taxon>Clupeiformes</taxon>
        <taxon>Clupeoidei</taxon>
        <taxon>Engraulidae</taxon>
        <taxon>Coilinae</taxon>
        <taxon>Coilia</taxon>
    </lineage>
</organism>
<dbReference type="PANTHER" id="PTHR23292:SF46">
    <property type="entry name" value="LIPOPOLYSACCHARIDE-INDUCED TUMOR NECROSIS FACTOR-ALPHA FACTOR HOMOLOG"/>
    <property type="match status" value="1"/>
</dbReference>
<dbReference type="GO" id="GO:0005765">
    <property type="term" value="C:lysosomal membrane"/>
    <property type="evidence" value="ECO:0007669"/>
    <property type="project" value="UniProtKB-SubCell"/>
</dbReference>
<evidence type="ECO:0000259" key="9">
    <source>
        <dbReference type="PROSITE" id="PS51837"/>
    </source>
</evidence>
<dbReference type="InterPro" id="IPR037519">
    <property type="entry name" value="LITAF_fam"/>
</dbReference>